<sequence>MGQQVLALKSGSGLRDLGEVWVSRLNTQGLTVGVGHEIEGFEKEEDFDGEEEEEEEEEEKEEDEEEELERIGDDGGEGEEDDDLD</sequence>
<evidence type="ECO:0000256" key="1">
    <source>
        <dbReference type="SAM" id="MobiDB-lite"/>
    </source>
</evidence>
<feature type="region of interest" description="Disordered" evidence="1">
    <location>
        <begin position="33"/>
        <end position="85"/>
    </location>
</feature>
<organism evidence="2 3">
    <name type="scientific">Strongylus vulgaris</name>
    <name type="common">Blood worm</name>
    <dbReference type="NCBI Taxonomy" id="40348"/>
    <lineage>
        <taxon>Eukaryota</taxon>
        <taxon>Metazoa</taxon>
        <taxon>Ecdysozoa</taxon>
        <taxon>Nematoda</taxon>
        <taxon>Chromadorea</taxon>
        <taxon>Rhabditida</taxon>
        <taxon>Rhabditina</taxon>
        <taxon>Rhabditomorpha</taxon>
        <taxon>Strongyloidea</taxon>
        <taxon>Strongylidae</taxon>
        <taxon>Strongylus</taxon>
    </lineage>
</organism>
<keyword evidence="3" id="KW-1185">Reference proteome</keyword>
<feature type="non-terminal residue" evidence="2">
    <location>
        <position position="85"/>
    </location>
</feature>
<evidence type="ECO:0000313" key="2">
    <source>
        <dbReference type="EMBL" id="VDM84084.1"/>
    </source>
</evidence>
<gene>
    <name evidence="2" type="ORF">SVUK_LOCUS19082</name>
</gene>
<feature type="compositionally biased region" description="Acidic residues" evidence="1">
    <location>
        <begin position="42"/>
        <end position="85"/>
    </location>
</feature>
<dbReference type="Proteomes" id="UP000270094">
    <property type="component" value="Unassembled WGS sequence"/>
</dbReference>
<protein>
    <submittedName>
        <fullName evidence="2">Uncharacterized protein</fullName>
    </submittedName>
</protein>
<proteinExistence type="predicted"/>
<evidence type="ECO:0000313" key="3">
    <source>
        <dbReference type="Proteomes" id="UP000270094"/>
    </source>
</evidence>
<accession>A0A3P7JYN3</accession>
<reference evidence="2 3" key="1">
    <citation type="submission" date="2018-11" db="EMBL/GenBank/DDBJ databases">
        <authorList>
            <consortium name="Pathogen Informatics"/>
        </authorList>
    </citation>
    <scope>NUCLEOTIDE SEQUENCE [LARGE SCALE GENOMIC DNA]</scope>
</reference>
<name>A0A3P7JYN3_STRVU</name>
<dbReference type="EMBL" id="UYYB01127470">
    <property type="protein sequence ID" value="VDM84084.1"/>
    <property type="molecule type" value="Genomic_DNA"/>
</dbReference>
<dbReference type="AlphaFoldDB" id="A0A3P7JYN3"/>